<accession>A0A8H6RA42</accession>
<dbReference type="AlphaFoldDB" id="A0A8H6RA42"/>
<comment type="caution">
    <text evidence="2">The sequence shown here is derived from an EMBL/GenBank/DDBJ whole genome shotgun (WGS) entry which is preliminary data.</text>
</comment>
<feature type="compositionally biased region" description="Basic and acidic residues" evidence="1">
    <location>
        <begin position="97"/>
        <end position="124"/>
    </location>
</feature>
<reference evidence="2" key="1">
    <citation type="submission" date="2020-04" db="EMBL/GenBank/DDBJ databases">
        <title>Draft genome resource of the tomato pathogen Pseudocercospora fuligena.</title>
        <authorList>
            <person name="Zaccaron A."/>
        </authorList>
    </citation>
    <scope>NUCLEOTIDE SEQUENCE</scope>
    <source>
        <strain evidence="2">PF001</strain>
    </source>
</reference>
<proteinExistence type="predicted"/>
<keyword evidence="3" id="KW-1185">Reference proteome</keyword>
<protein>
    <submittedName>
        <fullName evidence="2">Uncharacterized protein</fullName>
    </submittedName>
</protein>
<name>A0A8H6RA42_9PEZI</name>
<evidence type="ECO:0000313" key="2">
    <source>
        <dbReference type="EMBL" id="KAF7186276.1"/>
    </source>
</evidence>
<evidence type="ECO:0000313" key="3">
    <source>
        <dbReference type="Proteomes" id="UP000660729"/>
    </source>
</evidence>
<sequence length="249" mass="28626">MALRKREIINVIFEGKGQGTFVKARGDQITALVPWSPRAEKHIEHFTKFGSRRKQHSMSKQMWDLVGPRQTKFHTKDLEILTGETVDFWRGKNLHGAETRTRREQSEDKRAAQDDETLEGDHDGAAISRPDPLEKSVNPFGSKKESNKFAQDVEGEWTCTSCYQPDWTYFSRYQLSKDSNEGRQKVIRQARGSMAVHDFLELVVPEEMLEQLEKIDDSVWDVVEDARGFIDPTLPFWAGDSNWTPIVVA</sequence>
<evidence type="ECO:0000256" key="1">
    <source>
        <dbReference type="SAM" id="MobiDB-lite"/>
    </source>
</evidence>
<feature type="region of interest" description="Disordered" evidence="1">
    <location>
        <begin position="97"/>
        <end position="147"/>
    </location>
</feature>
<dbReference type="Proteomes" id="UP000660729">
    <property type="component" value="Unassembled WGS sequence"/>
</dbReference>
<organism evidence="2 3">
    <name type="scientific">Pseudocercospora fuligena</name>
    <dbReference type="NCBI Taxonomy" id="685502"/>
    <lineage>
        <taxon>Eukaryota</taxon>
        <taxon>Fungi</taxon>
        <taxon>Dikarya</taxon>
        <taxon>Ascomycota</taxon>
        <taxon>Pezizomycotina</taxon>
        <taxon>Dothideomycetes</taxon>
        <taxon>Dothideomycetidae</taxon>
        <taxon>Mycosphaerellales</taxon>
        <taxon>Mycosphaerellaceae</taxon>
        <taxon>Pseudocercospora</taxon>
    </lineage>
</organism>
<dbReference type="EMBL" id="JABCIY010000258">
    <property type="protein sequence ID" value="KAF7186276.1"/>
    <property type="molecule type" value="Genomic_DNA"/>
</dbReference>
<gene>
    <name evidence="2" type="ORF">HII31_12351</name>
</gene>